<reference evidence="2" key="1">
    <citation type="journal article" date="2019" name="Int. J. Syst. Evol. Microbiol.">
        <title>The Global Catalogue of Microorganisms (GCM) 10K type strain sequencing project: providing services to taxonomists for standard genome sequencing and annotation.</title>
        <authorList>
            <consortium name="The Broad Institute Genomics Platform"/>
            <consortium name="The Broad Institute Genome Sequencing Center for Infectious Disease"/>
            <person name="Wu L."/>
            <person name="Ma J."/>
        </authorList>
    </citation>
    <scope>NUCLEOTIDE SEQUENCE [LARGE SCALE GENOMIC DNA]</scope>
    <source>
        <strain evidence="2">JCM 17804</strain>
    </source>
</reference>
<evidence type="ECO:0000313" key="2">
    <source>
        <dbReference type="Proteomes" id="UP001500975"/>
    </source>
</evidence>
<comment type="caution">
    <text evidence="1">The sequence shown here is derived from an EMBL/GenBank/DDBJ whole genome shotgun (WGS) entry which is preliminary data.</text>
</comment>
<proteinExistence type="predicted"/>
<dbReference type="EMBL" id="BAABGJ010000002">
    <property type="protein sequence ID" value="GAA4330987.1"/>
    <property type="molecule type" value="Genomic_DNA"/>
</dbReference>
<dbReference type="SUPFAM" id="SSF159501">
    <property type="entry name" value="EreA/ChaN-like"/>
    <property type="match status" value="1"/>
</dbReference>
<organism evidence="1 2">
    <name type="scientific">Variovorax defluvii</name>
    <dbReference type="NCBI Taxonomy" id="913761"/>
    <lineage>
        <taxon>Bacteria</taxon>
        <taxon>Pseudomonadati</taxon>
        <taxon>Pseudomonadota</taxon>
        <taxon>Betaproteobacteria</taxon>
        <taxon>Burkholderiales</taxon>
        <taxon>Comamonadaceae</taxon>
        <taxon>Variovorax</taxon>
    </lineage>
</organism>
<protein>
    <submittedName>
        <fullName evidence="1">Uncharacterized protein</fullName>
    </submittedName>
</protein>
<dbReference type="Proteomes" id="UP001500975">
    <property type="component" value="Unassembled WGS sequence"/>
</dbReference>
<dbReference type="RefSeq" id="WP_345535659.1">
    <property type="nucleotide sequence ID" value="NZ_BAABGJ010000002.1"/>
</dbReference>
<keyword evidence="2" id="KW-1185">Reference proteome</keyword>
<gene>
    <name evidence="1" type="ORF">GCM10023165_05010</name>
</gene>
<sequence length="208" mass="22586">MPAEAQRLANAYLSGRSDAIIPPELEMMACEYMAILKNAKKTGMRVIFVGSDAVKAYGVGPLALSIPTRAAALNAFAVDIINDDSKWRASGKFVALFGIHHLYRSSSATWSVPGIQCALPNCKSVYLFDIHPTGSQAEPGETFLVVSHDQKQNMGVGDLPLVSHLMADLYVGARMPLRMSMNDNQISDVAHRGVLALELPPGITYRRK</sequence>
<evidence type="ECO:0000313" key="1">
    <source>
        <dbReference type="EMBL" id="GAA4330987.1"/>
    </source>
</evidence>
<name>A0ABP8GWL3_9BURK</name>
<accession>A0ABP8GWL3</accession>